<proteinExistence type="predicted"/>
<accession>A0A7I7LHK8</accession>
<reference evidence="1 2" key="1">
    <citation type="journal article" date="2019" name="Emerg. Microbes Infect.">
        <title>Comprehensive subspecies identification of 175 nontuberculous mycobacteria species based on 7547 genomic profiles.</title>
        <authorList>
            <person name="Matsumoto Y."/>
            <person name="Kinjo T."/>
            <person name="Motooka D."/>
            <person name="Nabeya D."/>
            <person name="Jung N."/>
            <person name="Uechi K."/>
            <person name="Horii T."/>
            <person name="Iida T."/>
            <person name="Fujita J."/>
            <person name="Nakamura S."/>
        </authorList>
    </citation>
    <scope>NUCLEOTIDE SEQUENCE [LARGE SCALE GENOMIC DNA]</scope>
    <source>
        <strain evidence="1 2">JCM 12657</strain>
    </source>
</reference>
<organism evidence="1 2">
    <name type="scientific">Mycobacterium shottsii</name>
    <dbReference type="NCBI Taxonomy" id="133549"/>
    <lineage>
        <taxon>Bacteria</taxon>
        <taxon>Bacillati</taxon>
        <taxon>Actinomycetota</taxon>
        <taxon>Actinomycetes</taxon>
        <taxon>Mycobacteriales</taxon>
        <taxon>Mycobacteriaceae</taxon>
        <taxon>Mycobacterium</taxon>
        <taxon>Mycobacterium ulcerans group</taxon>
    </lineage>
</organism>
<name>A0A7I7LHK8_9MYCO</name>
<keyword evidence="2" id="KW-1185">Reference proteome</keyword>
<dbReference type="KEGG" id="msho:MSHO_42140"/>
<evidence type="ECO:0000313" key="1">
    <source>
        <dbReference type="EMBL" id="BBX58869.1"/>
    </source>
</evidence>
<dbReference type="Proteomes" id="UP000467164">
    <property type="component" value="Chromosome"/>
</dbReference>
<gene>
    <name evidence="1" type="ORF">MSHO_42140</name>
</gene>
<dbReference type="EMBL" id="AP022572">
    <property type="protein sequence ID" value="BBX58869.1"/>
    <property type="molecule type" value="Genomic_DNA"/>
</dbReference>
<sequence length="241" mass="27353">MRCERVPSRSLSYDQRSALLDRLYCVYSETMYGHTREQFEKHLFSAGELTFALYYGTFGELAGFAFNGVQCVTHGKSRMAAFSGGGFFRPGYNGCGVVAMFFGLRQALRFKLRQPGTALGYLARTSSPVAYCLFTRTMPRVYPCRTCATPVEVDNLVQSIGEGRHYVRTNADSWVVRSDAIPRDASRMSKLDDHPDVRFYSRINPRFCEGDALLVWIPLNAANIVGGLYRQVRLRVFRWSQ</sequence>
<evidence type="ECO:0000313" key="2">
    <source>
        <dbReference type="Proteomes" id="UP000467164"/>
    </source>
</evidence>
<protein>
    <submittedName>
        <fullName evidence="1">Uncharacterized protein</fullName>
    </submittedName>
</protein>
<dbReference type="AlphaFoldDB" id="A0A7I7LHK8"/>